<proteinExistence type="predicted"/>
<evidence type="ECO:0000313" key="1">
    <source>
        <dbReference type="EMBL" id="OBI28186.1"/>
    </source>
</evidence>
<comment type="caution">
    <text evidence="1">The sequence shown here is derived from an EMBL/GenBank/DDBJ whole genome shotgun (WGS) entry which is preliminary data.</text>
</comment>
<dbReference type="EMBL" id="LZKG01000106">
    <property type="protein sequence ID" value="OBI28186.1"/>
    <property type="molecule type" value="Genomic_DNA"/>
</dbReference>
<organism evidence="1 2">
    <name type="scientific">Mycolicibacter sinensis (strain JDM601)</name>
    <name type="common">Mycobacterium sinense</name>
    <dbReference type="NCBI Taxonomy" id="875328"/>
    <lineage>
        <taxon>Bacteria</taxon>
        <taxon>Bacillati</taxon>
        <taxon>Actinomycetota</taxon>
        <taxon>Actinomycetes</taxon>
        <taxon>Mycobacteriales</taxon>
        <taxon>Mycobacteriaceae</taxon>
        <taxon>Mycolicibacter</taxon>
    </lineage>
</organism>
<sequence length="90" mass="9803">MSTPQRVVVRAVITEEGDLHLCNTGLALLFGVPESDITPGMEYPAEWSRRAARRVNEAGAHTGQLGLLAALGYWCELERDGAELVVIEQP</sequence>
<name>A0A1A2XTG5_MYCSD</name>
<dbReference type="Proteomes" id="UP000093943">
    <property type="component" value="Unassembled WGS sequence"/>
</dbReference>
<evidence type="ECO:0000313" key="2">
    <source>
        <dbReference type="Proteomes" id="UP000093943"/>
    </source>
</evidence>
<reference evidence="2" key="1">
    <citation type="submission" date="2016-06" db="EMBL/GenBank/DDBJ databases">
        <authorList>
            <person name="Sutton G."/>
            <person name="Brinkac L."/>
            <person name="Sanka R."/>
            <person name="Adams M."/>
            <person name="Lau E."/>
            <person name="Sam S."/>
            <person name="Sreng N."/>
            <person name="Him V."/>
            <person name="Kerleguer A."/>
            <person name="Cheng S."/>
        </authorList>
    </citation>
    <scope>NUCLEOTIDE SEQUENCE [LARGE SCALE GENOMIC DNA]</scope>
    <source>
        <strain evidence="2">E1876</strain>
    </source>
</reference>
<accession>A0A1A2XTG5</accession>
<dbReference type="AlphaFoldDB" id="A0A1A2XTG5"/>
<dbReference type="RefSeq" id="WP_065019302.1">
    <property type="nucleotide sequence ID" value="NZ_LZKG01000106.1"/>
</dbReference>
<protein>
    <submittedName>
        <fullName evidence="1">Uncharacterized protein</fullName>
    </submittedName>
</protein>
<gene>
    <name evidence="1" type="ORF">A5710_04060</name>
</gene>